<dbReference type="InterPro" id="IPR002885">
    <property type="entry name" value="PPR_rpt"/>
</dbReference>
<evidence type="ECO:0000313" key="4">
    <source>
        <dbReference type="EMBL" id="KVI07164.1"/>
    </source>
</evidence>
<reference evidence="4 5" key="1">
    <citation type="journal article" date="2016" name="Sci. Rep.">
        <title>The genome sequence of the outbreeding globe artichoke constructed de novo incorporating a phase-aware low-pass sequencing strategy of F1 progeny.</title>
        <authorList>
            <person name="Scaglione D."/>
            <person name="Reyes-Chin-Wo S."/>
            <person name="Acquadro A."/>
            <person name="Froenicke L."/>
            <person name="Portis E."/>
            <person name="Beitel C."/>
            <person name="Tirone M."/>
            <person name="Mauro R."/>
            <person name="Lo Monaco A."/>
            <person name="Mauromicale G."/>
            <person name="Faccioli P."/>
            <person name="Cattivelli L."/>
            <person name="Rieseberg L."/>
            <person name="Michelmore R."/>
            <person name="Lanteri S."/>
        </authorList>
    </citation>
    <scope>NUCLEOTIDE SEQUENCE [LARGE SCALE GENOMIC DNA]</scope>
    <source>
        <strain evidence="4">2C</strain>
    </source>
</reference>
<dbReference type="Pfam" id="PF13041">
    <property type="entry name" value="PPR_2"/>
    <property type="match status" value="4"/>
</dbReference>
<name>A0A103YDM4_CYNCS</name>
<evidence type="ECO:0000313" key="5">
    <source>
        <dbReference type="Proteomes" id="UP000243975"/>
    </source>
</evidence>
<evidence type="ECO:0000256" key="2">
    <source>
        <dbReference type="ARBA" id="ARBA00022737"/>
    </source>
</evidence>
<feature type="repeat" description="PPR" evidence="3">
    <location>
        <begin position="168"/>
        <end position="202"/>
    </location>
</feature>
<gene>
    <name evidence="4" type="ORF">Ccrd_014476</name>
</gene>
<dbReference type="OMA" id="GNMDACK"/>
<dbReference type="InterPro" id="IPR011990">
    <property type="entry name" value="TPR-like_helical_dom_sf"/>
</dbReference>
<protein>
    <submittedName>
        <fullName evidence="4">Pentatricopeptide repeat-containing protein</fullName>
    </submittedName>
</protein>
<dbReference type="AlphaFoldDB" id="A0A103YDM4"/>
<accession>A0A103YDM4</accession>
<keyword evidence="5" id="KW-1185">Reference proteome</keyword>
<dbReference type="PANTHER" id="PTHR47941">
    <property type="entry name" value="PENTATRICOPEPTIDE REPEAT-CONTAINING PROTEIN 3, MITOCHONDRIAL"/>
    <property type="match status" value="1"/>
</dbReference>
<comment type="similarity">
    <text evidence="1">Belongs to the PPR family. P subfamily.</text>
</comment>
<keyword evidence="2" id="KW-0677">Repeat</keyword>
<dbReference type="NCBIfam" id="TIGR00756">
    <property type="entry name" value="PPR"/>
    <property type="match status" value="4"/>
</dbReference>
<proteinExistence type="inferred from homology"/>
<organism evidence="4 5">
    <name type="scientific">Cynara cardunculus var. scolymus</name>
    <name type="common">Globe artichoke</name>
    <name type="synonym">Cynara scolymus</name>
    <dbReference type="NCBI Taxonomy" id="59895"/>
    <lineage>
        <taxon>Eukaryota</taxon>
        <taxon>Viridiplantae</taxon>
        <taxon>Streptophyta</taxon>
        <taxon>Embryophyta</taxon>
        <taxon>Tracheophyta</taxon>
        <taxon>Spermatophyta</taxon>
        <taxon>Magnoliopsida</taxon>
        <taxon>eudicotyledons</taxon>
        <taxon>Gunneridae</taxon>
        <taxon>Pentapetalae</taxon>
        <taxon>asterids</taxon>
        <taxon>campanulids</taxon>
        <taxon>Asterales</taxon>
        <taxon>Asteraceae</taxon>
        <taxon>Carduoideae</taxon>
        <taxon>Cardueae</taxon>
        <taxon>Carduinae</taxon>
        <taxon>Cynara</taxon>
    </lineage>
</organism>
<feature type="repeat" description="PPR" evidence="3">
    <location>
        <begin position="378"/>
        <end position="412"/>
    </location>
</feature>
<dbReference type="EMBL" id="LEKV01001515">
    <property type="protein sequence ID" value="KVI07164.1"/>
    <property type="molecule type" value="Genomic_DNA"/>
</dbReference>
<dbReference type="PROSITE" id="PS51375">
    <property type="entry name" value="PPR"/>
    <property type="match status" value="6"/>
</dbReference>
<dbReference type="Gene3D" id="1.25.40.10">
    <property type="entry name" value="Tetratricopeptide repeat domain"/>
    <property type="match status" value="3"/>
</dbReference>
<evidence type="ECO:0000256" key="1">
    <source>
        <dbReference type="ARBA" id="ARBA00007626"/>
    </source>
</evidence>
<comment type="caution">
    <text evidence="4">The sequence shown here is derived from an EMBL/GenBank/DDBJ whole genome shotgun (WGS) entry which is preliminary data.</text>
</comment>
<feature type="repeat" description="PPR" evidence="3">
    <location>
        <begin position="273"/>
        <end position="307"/>
    </location>
</feature>
<dbReference type="Proteomes" id="UP000243975">
    <property type="component" value="Unassembled WGS sequence"/>
</dbReference>
<sequence length="512" mass="57888">MFSIAQIGHKVVQGISCYCGISRSLCSNGNGFSDGFRRIEKYLTGCQKSSNGNFVLNENHEESIDSVGTSGRYEEDEDHQQNVFNRASFLRNAKVGAAMALKVLQQDGPGFDAKTALDKLEIQVSGLLVREVLIGILKNINHANKDRCAKLGYKFFVWSGQKQNYNHTVHTYHLIMQIFSESEEYKAMWRLVDEMTEKGYPVTSCTFNILICTCGEAGVAKKVVERFIKSKSFNFRPFSHSFNAILHSLLAVNQYKLIEWVYQQMLADGHQPDAFTYNILMYTKYRLGKLGQFHRLLDEMGRSGFPPDFHTFNILLHILGKGDKPAAAVDLLNHMKDVGIEPNVLHFTTLIDGLSRAGNMDACKYFFDEMIKQGCEPDVVSYTVMITGHIAVRQFEKAEEMFSEMFDNGKIPNVYTYNAMIRGLCMAEKFEYACLMLKEMESRGCNPNFLVYCTLVSYLRNAGKLSEAHELNDDLSPLHSLQFGGGMGGLQDSQVQLPNSLVFLRLLRICFS</sequence>
<evidence type="ECO:0000256" key="3">
    <source>
        <dbReference type="PROSITE-ProRule" id="PRU00708"/>
    </source>
</evidence>
<feature type="repeat" description="PPR" evidence="3">
    <location>
        <begin position="343"/>
        <end position="377"/>
    </location>
</feature>
<feature type="repeat" description="PPR" evidence="3">
    <location>
        <begin position="413"/>
        <end position="447"/>
    </location>
</feature>
<dbReference type="Gramene" id="KVI07164">
    <property type="protein sequence ID" value="KVI07164"/>
    <property type="gene ID" value="Ccrd_014476"/>
</dbReference>
<feature type="repeat" description="PPR" evidence="3">
    <location>
        <begin position="308"/>
        <end position="342"/>
    </location>
</feature>